<evidence type="ECO:0000313" key="2">
    <source>
        <dbReference type="Proteomes" id="UP001552427"/>
    </source>
</evidence>
<comment type="caution">
    <text evidence="1">The sequence shown here is derived from an EMBL/GenBank/DDBJ whole genome shotgun (WGS) entry which is preliminary data.</text>
</comment>
<dbReference type="RefSeq" id="WP_364463466.1">
    <property type="nucleotide sequence ID" value="NZ_JBFARM010000020.1"/>
</dbReference>
<proteinExistence type="predicted"/>
<dbReference type="EMBL" id="JBFARM010000020">
    <property type="protein sequence ID" value="MEV4292801.1"/>
    <property type="molecule type" value="Genomic_DNA"/>
</dbReference>
<keyword evidence="2" id="KW-1185">Reference proteome</keyword>
<reference evidence="1 2" key="1">
    <citation type="submission" date="2024-06" db="EMBL/GenBank/DDBJ databases">
        <title>The Natural Products Discovery Center: Release of the First 8490 Sequenced Strains for Exploring Actinobacteria Biosynthetic Diversity.</title>
        <authorList>
            <person name="Kalkreuter E."/>
            <person name="Kautsar S.A."/>
            <person name="Yang D."/>
            <person name="Bader C.D."/>
            <person name="Teijaro C.N."/>
            <person name="Fluegel L."/>
            <person name="Davis C.M."/>
            <person name="Simpson J.R."/>
            <person name="Lauterbach L."/>
            <person name="Steele A.D."/>
            <person name="Gui C."/>
            <person name="Meng S."/>
            <person name="Li G."/>
            <person name="Viehrig K."/>
            <person name="Ye F."/>
            <person name="Su P."/>
            <person name="Kiefer A.F."/>
            <person name="Nichols A."/>
            <person name="Cepeda A.J."/>
            <person name="Yan W."/>
            <person name="Fan B."/>
            <person name="Jiang Y."/>
            <person name="Adhikari A."/>
            <person name="Zheng C.-J."/>
            <person name="Schuster L."/>
            <person name="Cowan T.M."/>
            <person name="Smanski M.J."/>
            <person name="Chevrette M.G."/>
            <person name="De Carvalho L.P.S."/>
            <person name="Shen B."/>
        </authorList>
    </citation>
    <scope>NUCLEOTIDE SEQUENCE [LARGE SCALE GENOMIC DNA]</scope>
    <source>
        <strain evidence="1 2">NPDC049574</strain>
    </source>
</reference>
<gene>
    <name evidence="1" type="ORF">AB0K40_45455</name>
</gene>
<name>A0ABV3HJS5_9ACTN</name>
<protein>
    <submittedName>
        <fullName evidence="1">Uncharacterized protein</fullName>
    </submittedName>
</protein>
<dbReference type="Proteomes" id="UP001552427">
    <property type="component" value="Unassembled WGS sequence"/>
</dbReference>
<organism evidence="1 2">
    <name type="scientific">Nonomuraea bangladeshensis</name>
    <dbReference type="NCBI Taxonomy" id="404385"/>
    <lineage>
        <taxon>Bacteria</taxon>
        <taxon>Bacillati</taxon>
        <taxon>Actinomycetota</taxon>
        <taxon>Actinomycetes</taxon>
        <taxon>Streptosporangiales</taxon>
        <taxon>Streptosporangiaceae</taxon>
        <taxon>Nonomuraea</taxon>
    </lineage>
</organism>
<sequence>MRNNVADHPARGFLTRFFVRAMLVLGATTVGTAIAFGGAPAIADEVPIPVMINMPGNTPWD</sequence>
<evidence type="ECO:0000313" key="1">
    <source>
        <dbReference type="EMBL" id="MEV4292801.1"/>
    </source>
</evidence>
<accession>A0ABV3HJS5</accession>